<protein>
    <recommendedName>
        <fullName evidence="6">VanZ like family protein</fullName>
    </recommendedName>
</protein>
<dbReference type="OrthoDB" id="7908547at2"/>
<dbReference type="PATRIC" id="fig|728005.3.peg.3500"/>
<feature type="transmembrane region" description="Helical" evidence="1">
    <location>
        <begin position="60"/>
        <end position="77"/>
    </location>
</feature>
<dbReference type="AlphaFoldDB" id="A0A0F5Q1N1"/>
<keyword evidence="1" id="KW-0472">Membrane</keyword>
<reference evidence="3 5" key="2">
    <citation type="submission" date="2016-10" db="EMBL/GenBank/DDBJ databases">
        <authorList>
            <person name="de Groot N.N."/>
        </authorList>
    </citation>
    <scope>NUCLEOTIDE SEQUENCE [LARGE SCALE GENOMIC DNA]</scope>
    <source>
        <strain evidence="3 5">CGMCC 1.10210</strain>
    </source>
</reference>
<evidence type="ECO:0000256" key="1">
    <source>
        <dbReference type="SAM" id="Phobius"/>
    </source>
</evidence>
<dbReference type="InterPro" id="IPR017015">
    <property type="entry name" value="UCP033367_VanZ"/>
</dbReference>
<keyword evidence="4" id="KW-1185">Reference proteome</keyword>
<reference evidence="2 4" key="1">
    <citation type="submission" date="2015-03" db="EMBL/GenBank/DDBJ databases">
        <authorList>
            <person name="Lepp D."/>
            <person name="Hassan Y.I."/>
            <person name="Li X.-Z."/>
            <person name="Zhou T."/>
        </authorList>
    </citation>
    <scope>NUCLEOTIDE SEQUENCE [LARGE SCALE GENOMIC DNA]</scope>
    <source>
        <strain evidence="2 4">Cr7-05</strain>
    </source>
</reference>
<accession>A0A0F5Q1N1</accession>
<gene>
    <name evidence="3" type="ORF">SAMN04488059_1536</name>
    <name evidence="2" type="ORF">WH91_05415</name>
</gene>
<evidence type="ECO:0000313" key="4">
    <source>
        <dbReference type="Proteomes" id="UP000033519"/>
    </source>
</evidence>
<name>A0A0F5Q1N1_9HYPH</name>
<organism evidence="3 5">
    <name type="scientific">Devosia psychrophila</name>
    <dbReference type="NCBI Taxonomy" id="728005"/>
    <lineage>
        <taxon>Bacteria</taxon>
        <taxon>Pseudomonadati</taxon>
        <taxon>Pseudomonadota</taxon>
        <taxon>Alphaproteobacteria</taxon>
        <taxon>Hyphomicrobiales</taxon>
        <taxon>Devosiaceae</taxon>
        <taxon>Devosia</taxon>
    </lineage>
</organism>
<evidence type="ECO:0000313" key="2">
    <source>
        <dbReference type="EMBL" id="KKC33989.1"/>
    </source>
</evidence>
<evidence type="ECO:0000313" key="5">
    <source>
        <dbReference type="Proteomes" id="UP000182258"/>
    </source>
</evidence>
<dbReference type="Proteomes" id="UP000033519">
    <property type="component" value="Unassembled WGS sequence"/>
</dbReference>
<dbReference type="EMBL" id="LAPV01000066">
    <property type="protein sequence ID" value="KKC33989.1"/>
    <property type="molecule type" value="Genomic_DNA"/>
</dbReference>
<proteinExistence type="predicted"/>
<keyword evidence="1" id="KW-0812">Transmembrane</keyword>
<sequence>MTKTTLRIFAWLAFLFIAFATLSPIGLRPHSVLPVDMERAAAFLAVGLLFALAYPRHLWLAAAVVLVSVVGLEWLQTLHPDRHGREGDALVKLAGAAIGLGCGWLLAQLAARRHRQ</sequence>
<dbReference type="RefSeq" id="WP_046169990.1">
    <property type="nucleotide sequence ID" value="NZ_FOMB01000053.1"/>
</dbReference>
<keyword evidence="1" id="KW-1133">Transmembrane helix</keyword>
<dbReference type="STRING" id="728005.SAMN04488059_1536"/>
<feature type="transmembrane region" description="Helical" evidence="1">
    <location>
        <begin position="40"/>
        <end position="55"/>
    </location>
</feature>
<feature type="transmembrane region" description="Helical" evidence="1">
    <location>
        <begin position="89"/>
        <end position="111"/>
    </location>
</feature>
<dbReference type="Proteomes" id="UP000182258">
    <property type="component" value="Unassembled WGS sequence"/>
</dbReference>
<evidence type="ECO:0000313" key="3">
    <source>
        <dbReference type="EMBL" id="SFD40396.1"/>
    </source>
</evidence>
<evidence type="ECO:0008006" key="6">
    <source>
        <dbReference type="Google" id="ProtNLM"/>
    </source>
</evidence>
<dbReference type="PIRSF" id="PIRSF033367">
    <property type="entry name" value="UCP033367_VanZ"/>
    <property type="match status" value="1"/>
</dbReference>
<dbReference type="EMBL" id="FOMB01000053">
    <property type="protein sequence ID" value="SFD40396.1"/>
    <property type="molecule type" value="Genomic_DNA"/>
</dbReference>